<reference evidence="5 6" key="2">
    <citation type="submission" date="2010-03" db="EMBL/GenBank/DDBJ databases">
        <authorList>
            <person name="Pajon A."/>
        </authorList>
    </citation>
    <scope>NUCLEOTIDE SEQUENCE [LARGE SCALE GENOMIC DNA]</scope>
    <source>
        <strain evidence="5 6">L2-14</strain>
    </source>
</reference>
<evidence type="ECO:0000313" key="5">
    <source>
        <dbReference type="EMBL" id="CBL24976.1"/>
    </source>
</evidence>
<proteinExistence type="predicted"/>
<accession>D4M164</accession>
<evidence type="ECO:0000313" key="6">
    <source>
        <dbReference type="Proteomes" id="UP000008956"/>
    </source>
</evidence>
<organism evidence="5 6">
    <name type="scientific">[Ruminococcus] torques L2-14</name>
    <dbReference type="NCBI Taxonomy" id="657313"/>
    <lineage>
        <taxon>Bacteria</taxon>
        <taxon>Bacillati</taxon>
        <taxon>Bacillota</taxon>
        <taxon>Clostridia</taxon>
        <taxon>Lachnospirales</taxon>
        <taxon>Lachnospiraceae</taxon>
        <taxon>Mediterraneibacter</taxon>
    </lineage>
</organism>
<dbReference type="Proteomes" id="UP000008956">
    <property type="component" value="Chromosome"/>
</dbReference>
<dbReference type="InterPro" id="IPR012337">
    <property type="entry name" value="RNaseH-like_sf"/>
</dbReference>
<dbReference type="PANTHER" id="PTHR30231">
    <property type="entry name" value="DNA POLYMERASE III SUBUNIT EPSILON"/>
    <property type="match status" value="1"/>
</dbReference>
<dbReference type="Gene3D" id="3.30.420.10">
    <property type="entry name" value="Ribonuclease H-like superfamily/Ribonuclease H"/>
    <property type="match status" value="1"/>
</dbReference>
<dbReference type="KEGG" id="rto:RTO_01860"/>
<dbReference type="InterPro" id="IPR036397">
    <property type="entry name" value="RNaseH_sf"/>
</dbReference>
<dbReference type="PATRIC" id="fig|657313.3.peg.1537"/>
<dbReference type="SUPFAM" id="SSF53098">
    <property type="entry name" value="Ribonuclease H-like"/>
    <property type="match status" value="1"/>
</dbReference>
<protein>
    <submittedName>
        <fullName evidence="5">DNA polymerase III, epsilon subunit and related 3'-5' exonucleases</fullName>
        <ecNumber evidence="5">2.7.7.7</ecNumber>
    </submittedName>
</protein>
<keyword evidence="2" id="KW-0378">Hydrolase</keyword>
<dbReference type="InterPro" id="IPR013520">
    <property type="entry name" value="Ribonucl_H"/>
</dbReference>
<name>D4M164_9FIRM</name>
<gene>
    <name evidence="5" type="ORF">RTO_01860</name>
</gene>
<dbReference type="PANTHER" id="PTHR30231:SF4">
    <property type="entry name" value="PROTEIN NEN2"/>
    <property type="match status" value="1"/>
</dbReference>
<dbReference type="AlphaFoldDB" id="D4M164"/>
<dbReference type="RefSeq" id="WP_015527625.1">
    <property type="nucleotide sequence ID" value="NC_021015.1"/>
</dbReference>
<dbReference type="EC" id="2.7.7.7" evidence="5"/>
<dbReference type="Pfam" id="PF00929">
    <property type="entry name" value="RNase_T"/>
    <property type="match status" value="1"/>
</dbReference>
<sequence>MKVFFDIESTGLDPVRDEILQLSIINENEEVLFSDYIRLVRHKTWNEAEKINHISPEMVKDKQTFESRKQEIQKIFDQATELIAYNANFDISFLKAVGIVLPDVPISDPMIDFSFVYREYSEKYGIFKWQKLVVAARYYGYEFDAHDSLEDIKATKFVYDKMKEKSQK</sequence>
<reference evidence="5 6" key="1">
    <citation type="submission" date="2010-03" db="EMBL/GenBank/DDBJ databases">
        <title>The genome sequence of Ruminococcus torques L2-14.</title>
        <authorList>
            <consortium name="metaHIT consortium -- http://www.metahit.eu/"/>
            <person name="Pajon A."/>
            <person name="Turner K."/>
            <person name="Parkhill J."/>
            <person name="Duncan S."/>
            <person name="Flint H."/>
        </authorList>
    </citation>
    <scope>NUCLEOTIDE SEQUENCE [LARGE SCALE GENOMIC DNA]</scope>
    <source>
        <strain evidence="5 6">L2-14</strain>
    </source>
</reference>
<dbReference type="GO" id="GO:0008408">
    <property type="term" value="F:3'-5' exonuclease activity"/>
    <property type="evidence" value="ECO:0007669"/>
    <property type="project" value="TreeGrafter"/>
</dbReference>
<dbReference type="CDD" id="cd06127">
    <property type="entry name" value="DEDDh"/>
    <property type="match status" value="1"/>
</dbReference>
<keyword evidence="5" id="KW-0548">Nucleotidyltransferase</keyword>
<keyword evidence="3 5" id="KW-0269">Exonuclease</keyword>
<keyword evidence="1" id="KW-0540">Nuclease</keyword>
<keyword evidence="5" id="KW-0808">Transferase</keyword>
<evidence type="ECO:0000256" key="1">
    <source>
        <dbReference type="ARBA" id="ARBA00022722"/>
    </source>
</evidence>
<dbReference type="EMBL" id="FP929055">
    <property type="protein sequence ID" value="CBL24976.1"/>
    <property type="molecule type" value="Genomic_DNA"/>
</dbReference>
<dbReference type="HOGENOM" id="CLU_047806_13_0_9"/>
<dbReference type="GO" id="GO:0003676">
    <property type="term" value="F:nucleic acid binding"/>
    <property type="evidence" value="ECO:0007669"/>
    <property type="project" value="InterPro"/>
</dbReference>
<dbReference type="SMART" id="SM00479">
    <property type="entry name" value="EXOIII"/>
    <property type="match status" value="1"/>
</dbReference>
<evidence type="ECO:0000256" key="3">
    <source>
        <dbReference type="ARBA" id="ARBA00022839"/>
    </source>
</evidence>
<dbReference type="GO" id="GO:0003887">
    <property type="term" value="F:DNA-directed DNA polymerase activity"/>
    <property type="evidence" value="ECO:0007669"/>
    <property type="project" value="UniProtKB-EC"/>
</dbReference>
<evidence type="ECO:0000259" key="4">
    <source>
        <dbReference type="SMART" id="SM00479"/>
    </source>
</evidence>
<feature type="domain" description="Exonuclease" evidence="4">
    <location>
        <begin position="1"/>
        <end position="168"/>
    </location>
</feature>
<evidence type="ECO:0000256" key="2">
    <source>
        <dbReference type="ARBA" id="ARBA00022801"/>
    </source>
</evidence>